<dbReference type="InterPro" id="IPR007159">
    <property type="entry name" value="SpoVT-AbrB_dom"/>
</dbReference>
<evidence type="ECO:0000313" key="9">
    <source>
        <dbReference type="EMBL" id="OHA01376.1"/>
    </source>
</evidence>
<dbReference type="PANTHER" id="PTHR34701:SF1">
    <property type="entry name" value="TRANSCRIPTIONAL REGULATOR MRAZ"/>
    <property type="match status" value="1"/>
</dbReference>
<sequence length="145" mass="16461">MFIGEYQHTIDGKGRIALPAKFRKVLEERGVVITRGLDSCLFLYPEHEWAKEAEKLTKLPMAQAHSRAFARHILGGASTSDVDAQGRILVPDYLRKYAGLGTRAVVVGLYNRIEIWSEVKWGDYRLNMEKHTDEIAEKLGELGLY</sequence>
<dbReference type="GO" id="GO:0000976">
    <property type="term" value="F:transcription cis-regulatory region binding"/>
    <property type="evidence" value="ECO:0007669"/>
    <property type="project" value="TreeGrafter"/>
</dbReference>
<evidence type="ECO:0000256" key="6">
    <source>
        <dbReference type="ARBA" id="ARBA00023163"/>
    </source>
</evidence>
<keyword evidence="9" id="KW-0131">Cell cycle</keyword>
<name>A0A1G2KPQ1_9BACT</name>
<feature type="domain" description="SpoVT-AbrB" evidence="8">
    <location>
        <begin position="77"/>
        <end position="120"/>
    </location>
</feature>
<dbReference type="SUPFAM" id="SSF89447">
    <property type="entry name" value="AbrB/MazE/MraZ-like"/>
    <property type="match status" value="1"/>
</dbReference>
<evidence type="ECO:0000256" key="3">
    <source>
        <dbReference type="ARBA" id="ARBA00022737"/>
    </source>
</evidence>
<dbReference type="GO" id="GO:0005737">
    <property type="term" value="C:cytoplasm"/>
    <property type="evidence" value="ECO:0007669"/>
    <property type="project" value="UniProtKB-UniRule"/>
</dbReference>
<protein>
    <recommendedName>
        <fullName evidence="1 7">Transcriptional regulator MraZ</fullName>
    </recommendedName>
</protein>
<dbReference type="InterPro" id="IPR037914">
    <property type="entry name" value="SpoVT-AbrB_sf"/>
</dbReference>
<dbReference type="CDD" id="cd16321">
    <property type="entry name" value="MraZ_C"/>
    <property type="match status" value="1"/>
</dbReference>
<comment type="caution">
    <text evidence="9">The sequence shown here is derived from an EMBL/GenBank/DDBJ whole genome shotgun (WGS) entry which is preliminary data.</text>
</comment>
<comment type="subunit">
    <text evidence="7">Forms oligomers.</text>
</comment>
<keyword evidence="3" id="KW-0677">Repeat</keyword>
<evidence type="ECO:0000256" key="2">
    <source>
        <dbReference type="ARBA" id="ARBA00022490"/>
    </source>
</evidence>
<dbReference type="GO" id="GO:0003700">
    <property type="term" value="F:DNA-binding transcription factor activity"/>
    <property type="evidence" value="ECO:0007669"/>
    <property type="project" value="UniProtKB-UniRule"/>
</dbReference>
<dbReference type="Gene3D" id="3.40.1550.20">
    <property type="entry name" value="Transcriptional regulator MraZ domain"/>
    <property type="match status" value="1"/>
</dbReference>
<dbReference type="Proteomes" id="UP000177811">
    <property type="component" value="Unassembled WGS sequence"/>
</dbReference>
<evidence type="ECO:0000256" key="1">
    <source>
        <dbReference type="ARBA" id="ARBA00013860"/>
    </source>
</evidence>
<comment type="similarity">
    <text evidence="7">Belongs to the MraZ family.</text>
</comment>
<dbReference type="PROSITE" id="PS51740">
    <property type="entry name" value="SPOVT_ABRB"/>
    <property type="match status" value="2"/>
</dbReference>
<dbReference type="GO" id="GO:0009295">
    <property type="term" value="C:nucleoid"/>
    <property type="evidence" value="ECO:0007669"/>
    <property type="project" value="UniProtKB-SubCell"/>
</dbReference>
<dbReference type="HAMAP" id="MF_01008">
    <property type="entry name" value="MraZ"/>
    <property type="match status" value="1"/>
</dbReference>
<dbReference type="InterPro" id="IPR035642">
    <property type="entry name" value="MraZ_N"/>
</dbReference>
<dbReference type="CDD" id="cd16320">
    <property type="entry name" value="MraZ_N"/>
    <property type="match status" value="1"/>
</dbReference>
<dbReference type="GO" id="GO:0051301">
    <property type="term" value="P:cell division"/>
    <property type="evidence" value="ECO:0007669"/>
    <property type="project" value="UniProtKB-KW"/>
</dbReference>
<keyword evidence="2 7" id="KW-0963">Cytoplasm</keyword>
<organism evidence="9 10">
    <name type="scientific">Candidatus Sungbacteria bacterium RIFCSPHIGHO2_02_FULL_51_29</name>
    <dbReference type="NCBI Taxonomy" id="1802273"/>
    <lineage>
        <taxon>Bacteria</taxon>
        <taxon>Candidatus Sungiibacteriota</taxon>
    </lineage>
</organism>
<evidence type="ECO:0000256" key="5">
    <source>
        <dbReference type="ARBA" id="ARBA00023125"/>
    </source>
</evidence>
<dbReference type="InterPro" id="IPR020603">
    <property type="entry name" value="MraZ_dom"/>
</dbReference>
<accession>A0A1G2KPQ1</accession>
<dbReference type="InterPro" id="IPR035644">
    <property type="entry name" value="MraZ_C"/>
</dbReference>
<dbReference type="AlphaFoldDB" id="A0A1G2KPQ1"/>
<dbReference type="EMBL" id="MHQL01000064">
    <property type="protein sequence ID" value="OHA01376.1"/>
    <property type="molecule type" value="Genomic_DNA"/>
</dbReference>
<dbReference type="InterPro" id="IPR038619">
    <property type="entry name" value="MraZ_sf"/>
</dbReference>
<dbReference type="Pfam" id="PF02381">
    <property type="entry name" value="MraZ"/>
    <property type="match status" value="2"/>
</dbReference>
<keyword evidence="6 7" id="KW-0804">Transcription</keyword>
<evidence type="ECO:0000256" key="4">
    <source>
        <dbReference type="ARBA" id="ARBA00023015"/>
    </source>
</evidence>
<dbReference type="GO" id="GO:2000143">
    <property type="term" value="P:negative regulation of DNA-templated transcription initiation"/>
    <property type="evidence" value="ECO:0007669"/>
    <property type="project" value="TreeGrafter"/>
</dbReference>
<keyword evidence="5 7" id="KW-0238">DNA-binding</keyword>
<dbReference type="NCBIfam" id="TIGR00242">
    <property type="entry name" value="division/cell wall cluster transcriptional repressor MraZ"/>
    <property type="match status" value="1"/>
</dbReference>
<keyword evidence="9" id="KW-0132">Cell division</keyword>
<proteinExistence type="inferred from homology"/>
<reference evidence="9 10" key="1">
    <citation type="journal article" date="2016" name="Nat. Commun.">
        <title>Thousands of microbial genomes shed light on interconnected biogeochemical processes in an aquifer system.</title>
        <authorList>
            <person name="Anantharaman K."/>
            <person name="Brown C.T."/>
            <person name="Hug L.A."/>
            <person name="Sharon I."/>
            <person name="Castelle C.J."/>
            <person name="Probst A.J."/>
            <person name="Thomas B.C."/>
            <person name="Singh A."/>
            <person name="Wilkins M.J."/>
            <person name="Karaoz U."/>
            <person name="Brodie E.L."/>
            <person name="Williams K.H."/>
            <person name="Hubbard S.S."/>
            <person name="Banfield J.F."/>
        </authorList>
    </citation>
    <scope>NUCLEOTIDE SEQUENCE [LARGE SCALE GENOMIC DNA]</scope>
</reference>
<gene>
    <name evidence="7" type="primary">mraZ</name>
    <name evidence="9" type="ORF">A3C16_00930</name>
</gene>
<dbReference type="PANTHER" id="PTHR34701">
    <property type="entry name" value="TRANSCRIPTIONAL REGULATOR MRAZ"/>
    <property type="match status" value="1"/>
</dbReference>
<evidence type="ECO:0000313" key="10">
    <source>
        <dbReference type="Proteomes" id="UP000177811"/>
    </source>
</evidence>
<comment type="subcellular location">
    <subcellularLocation>
        <location evidence="7">Cytoplasm</location>
        <location evidence="7">Nucleoid</location>
    </subcellularLocation>
</comment>
<evidence type="ECO:0000259" key="8">
    <source>
        <dbReference type="PROSITE" id="PS51740"/>
    </source>
</evidence>
<dbReference type="InterPro" id="IPR003444">
    <property type="entry name" value="MraZ"/>
</dbReference>
<evidence type="ECO:0000256" key="7">
    <source>
        <dbReference type="HAMAP-Rule" id="MF_01008"/>
    </source>
</evidence>
<keyword evidence="4 7" id="KW-0805">Transcription regulation</keyword>
<feature type="domain" description="SpoVT-AbrB" evidence="8">
    <location>
        <begin position="5"/>
        <end position="48"/>
    </location>
</feature>